<accession>A0AAD5UDR8</accession>
<evidence type="ECO:0000313" key="1">
    <source>
        <dbReference type="EMBL" id="KAJ3252147.1"/>
    </source>
</evidence>
<proteinExistence type="predicted"/>
<feature type="non-terminal residue" evidence="1">
    <location>
        <position position="205"/>
    </location>
</feature>
<gene>
    <name evidence="1" type="ORF">HK103_001800</name>
</gene>
<sequence length="205" mass="23332">MDKEKCTSCILRTKFKLNGEVIHIVQTEDEQLDDNYLVLGSPEHFQAIEASIANIQSKIKTLQGRIATGQVDEIQLENCISKLQTCEAKQLEELDFLRENCAPVVENPSSAGSEITFGDDTLDRTEIDFDSEEILSITDTSEETMHVTSTTFGAIKKLEIIEIKKREGLYVPPVIRQYFKNGVLHRENEHMHVAWVELFVDLIYV</sequence>
<name>A0AAD5UDR8_9FUNG</name>
<comment type="caution">
    <text evidence="1">The sequence shown here is derived from an EMBL/GenBank/DDBJ whole genome shotgun (WGS) entry which is preliminary data.</text>
</comment>
<dbReference type="Proteomes" id="UP001210925">
    <property type="component" value="Unassembled WGS sequence"/>
</dbReference>
<dbReference type="AlphaFoldDB" id="A0AAD5UDR8"/>
<evidence type="ECO:0000313" key="2">
    <source>
        <dbReference type="Proteomes" id="UP001210925"/>
    </source>
</evidence>
<organism evidence="1 2">
    <name type="scientific">Boothiomyces macroporosus</name>
    <dbReference type="NCBI Taxonomy" id="261099"/>
    <lineage>
        <taxon>Eukaryota</taxon>
        <taxon>Fungi</taxon>
        <taxon>Fungi incertae sedis</taxon>
        <taxon>Chytridiomycota</taxon>
        <taxon>Chytridiomycota incertae sedis</taxon>
        <taxon>Chytridiomycetes</taxon>
        <taxon>Rhizophydiales</taxon>
        <taxon>Terramycetaceae</taxon>
        <taxon>Boothiomyces</taxon>
    </lineage>
</organism>
<keyword evidence="2" id="KW-1185">Reference proteome</keyword>
<reference evidence="1" key="1">
    <citation type="submission" date="2020-05" db="EMBL/GenBank/DDBJ databases">
        <title>Phylogenomic resolution of chytrid fungi.</title>
        <authorList>
            <person name="Stajich J.E."/>
            <person name="Amses K."/>
            <person name="Simmons R."/>
            <person name="Seto K."/>
            <person name="Myers J."/>
            <person name="Bonds A."/>
            <person name="Quandt C.A."/>
            <person name="Barry K."/>
            <person name="Liu P."/>
            <person name="Grigoriev I."/>
            <person name="Longcore J.E."/>
            <person name="James T.Y."/>
        </authorList>
    </citation>
    <scope>NUCLEOTIDE SEQUENCE</scope>
    <source>
        <strain evidence="1">PLAUS21</strain>
    </source>
</reference>
<protein>
    <submittedName>
        <fullName evidence="1">Uncharacterized protein</fullName>
    </submittedName>
</protein>
<dbReference type="EMBL" id="JADGKB010000152">
    <property type="protein sequence ID" value="KAJ3252147.1"/>
    <property type="molecule type" value="Genomic_DNA"/>
</dbReference>